<gene>
    <name evidence="2" type="ORF">SSLN_LOCUS19003</name>
</gene>
<evidence type="ECO:0000313" key="2">
    <source>
        <dbReference type="EMBL" id="VDM05389.1"/>
    </source>
</evidence>
<feature type="region of interest" description="Disordered" evidence="1">
    <location>
        <begin position="41"/>
        <end position="62"/>
    </location>
</feature>
<protein>
    <submittedName>
        <fullName evidence="2">Uncharacterized protein</fullName>
    </submittedName>
</protein>
<keyword evidence="3" id="KW-1185">Reference proteome</keyword>
<dbReference type="AlphaFoldDB" id="A0A3P7DNT4"/>
<dbReference type="Proteomes" id="UP000275846">
    <property type="component" value="Unassembled WGS sequence"/>
</dbReference>
<accession>A0A3P7DNT4</accession>
<name>A0A3P7DNT4_SCHSO</name>
<reference evidence="2 3" key="1">
    <citation type="submission" date="2018-11" db="EMBL/GenBank/DDBJ databases">
        <authorList>
            <consortium name="Pathogen Informatics"/>
        </authorList>
    </citation>
    <scope>NUCLEOTIDE SEQUENCE [LARGE SCALE GENOMIC DNA]</scope>
    <source>
        <strain evidence="2 3">NST_G2</strain>
    </source>
</reference>
<organism evidence="2 3">
    <name type="scientific">Schistocephalus solidus</name>
    <name type="common">Tapeworm</name>
    <dbReference type="NCBI Taxonomy" id="70667"/>
    <lineage>
        <taxon>Eukaryota</taxon>
        <taxon>Metazoa</taxon>
        <taxon>Spiralia</taxon>
        <taxon>Lophotrochozoa</taxon>
        <taxon>Platyhelminthes</taxon>
        <taxon>Cestoda</taxon>
        <taxon>Eucestoda</taxon>
        <taxon>Diphyllobothriidea</taxon>
        <taxon>Diphyllobothriidae</taxon>
        <taxon>Schistocephalus</taxon>
    </lineage>
</organism>
<proteinExistence type="predicted"/>
<evidence type="ECO:0000256" key="1">
    <source>
        <dbReference type="SAM" id="MobiDB-lite"/>
    </source>
</evidence>
<dbReference type="OrthoDB" id="5371837at2759"/>
<sequence length="62" mass="6933">MAHDTKDLLLWASVNEQRMLAAKVDLLTVADRSTIQLLHAPDEATEENPDENVTCPGFRLDL</sequence>
<evidence type="ECO:0000313" key="3">
    <source>
        <dbReference type="Proteomes" id="UP000275846"/>
    </source>
</evidence>
<dbReference type="EMBL" id="UYSU01045943">
    <property type="protein sequence ID" value="VDM05389.1"/>
    <property type="molecule type" value="Genomic_DNA"/>
</dbReference>